<accession>A0A562Q1R4</accession>
<keyword evidence="2" id="KW-0964">Secreted</keyword>
<dbReference type="Pfam" id="PF00544">
    <property type="entry name" value="Pectate_lyase_4"/>
    <property type="match status" value="1"/>
</dbReference>
<evidence type="ECO:0000313" key="5">
    <source>
        <dbReference type="EMBL" id="QGZ38207.1"/>
    </source>
</evidence>
<dbReference type="InterPro" id="IPR012334">
    <property type="entry name" value="Pectin_lyas_fold"/>
</dbReference>
<evidence type="ECO:0000259" key="4">
    <source>
        <dbReference type="SMART" id="SM00656"/>
    </source>
</evidence>
<keyword evidence="2" id="KW-0119">Carbohydrate metabolism</keyword>
<name>A0A562Q1R4_9BURK</name>
<comment type="subcellular location">
    <subcellularLocation>
        <location evidence="2">Secreted</location>
    </subcellularLocation>
</comment>
<dbReference type="SUPFAM" id="SSF51126">
    <property type="entry name" value="Pectin lyase-like"/>
    <property type="match status" value="1"/>
</dbReference>
<feature type="signal peptide" evidence="3">
    <location>
        <begin position="1"/>
        <end position="26"/>
    </location>
</feature>
<dbReference type="Gene3D" id="2.160.20.10">
    <property type="entry name" value="Single-stranded right-handed beta-helix, Pectin lyase-like"/>
    <property type="match status" value="1"/>
</dbReference>
<keyword evidence="1 2" id="KW-0456">Lyase</keyword>
<keyword evidence="2" id="KW-0624">Polysaccharide degradation</keyword>
<dbReference type="InterPro" id="IPR002022">
    <property type="entry name" value="Pec_lyase"/>
</dbReference>
<comment type="similarity">
    <text evidence="2">Belongs to the polysaccharide lyase 1 family.</text>
</comment>
<reference evidence="6 7" key="1">
    <citation type="journal article" date="2015" name="Stand. Genomic Sci.">
        <title>Genomic Encyclopedia of Bacterial and Archaeal Type Strains, Phase III: the genomes of soil and plant-associated and newly described type strains.</title>
        <authorList>
            <person name="Whitman W.B."/>
            <person name="Woyke T."/>
            <person name="Klenk H.P."/>
            <person name="Zhou Y."/>
            <person name="Lilburn T.G."/>
            <person name="Beck B.J."/>
            <person name="De Vos P."/>
            <person name="Vandamme P."/>
            <person name="Eisen J.A."/>
            <person name="Garrity G."/>
            <person name="Hugenholtz P."/>
            <person name="Kyrpides N.C."/>
        </authorList>
    </citation>
    <scope>NUCLEOTIDE SEQUENCE [LARGE SCALE GENOMIC DNA]</scope>
    <source>
        <strain evidence="6 7">CGMCC 1.10685</strain>
    </source>
</reference>
<evidence type="ECO:0000256" key="3">
    <source>
        <dbReference type="SAM" id="SignalP"/>
    </source>
</evidence>
<dbReference type="GO" id="GO:0000272">
    <property type="term" value="P:polysaccharide catabolic process"/>
    <property type="evidence" value="ECO:0007669"/>
    <property type="project" value="UniProtKB-KW"/>
</dbReference>
<keyword evidence="3" id="KW-0732">Signal</keyword>
<evidence type="ECO:0000256" key="1">
    <source>
        <dbReference type="ARBA" id="ARBA00023239"/>
    </source>
</evidence>
<dbReference type="RefSeq" id="WP_145873886.1">
    <property type="nucleotide sequence ID" value="NZ_CP046904.1"/>
</dbReference>
<dbReference type="InterPro" id="IPR011050">
    <property type="entry name" value="Pectin_lyase_fold/virulence"/>
</dbReference>
<dbReference type="PANTHER" id="PTHR31683:SF18">
    <property type="entry name" value="PECTATE LYASE 21-RELATED"/>
    <property type="match status" value="1"/>
</dbReference>
<feature type="chain" id="PRO_5044618123" evidence="3">
    <location>
        <begin position="27"/>
        <end position="600"/>
    </location>
</feature>
<dbReference type="GO" id="GO:0005576">
    <property type="term" value="C:extracellular region"/>
    <property type="evidence" value="ECO:0007669"/>
    <property type="project" value="UniProtKB-SubCell"/>
</dbReference>
<keyword evidence="8" id="KW-1185">Reference proteome</keyword>
<dbReference type="Gene3D" id="2.60.120.560">
    <property type="entry name" value="Exo-inulinase, domain 1"/>
    <property type="match status" value="1"/>
</dbReference>
<reference evidence="6" key="2">
    <citation type="submission" date="2019-07" db="EMBL/GenBank/DDBJ databases">
        <authorList>
            <person name="Whitman W."/>
            <person name="Huntemann M."/>
            <person name="Clum A."/>
            <person name="Pillay M."/>
            <person name="Palaniappan K."/>
            <person name="Varghese N."/>
            <person name="Mikhailova N."/>
            <person name="Stamatis D."/>
            <person name="Reddy T."/>
            <person name="Daum C."/>
            <person name="Shapiro N."/>
            <person name="Ivanova N."/>
            <person name="Kyrpides N."/>
            <person name="Woyke T."/>
        </authorList>
    </citation>
    <scope>NUCLEOTIDE SEQUENCE</scope>
    <source>
        <strain evidence="6">CGMCC 1.10685</strain>
    </source>
</reference>
<evidence type="ECO:0000313" key="7">
    <source>
        <dbReference type="Proteomes" id="UP000315112"/>
    </source>
</evidence>
<dbReference type="PANTHER" id="PTHR31683">
    <property type="entry name" value="PECTATE LYASE 18-RELATED"/>
    <property type="match status" value="1"/>
</dbReference>
<feature type="domain" description="Pectate lyase" evidence="4">
    <location>
        <begin position="53"/>
        <end position="315"/>
    </location>
</feature>
<dbReference type="OrthoDB" id="9804661at2"/>
<dbReference type="InterPro" id="IPR045032">
    <property type="entry name" value="PEL"/>
</dbReference>
<dbReference type="GO" id="GO:0030570">
    <property type="term" value="F:pectate lyase activity"/>
    <property type="evidence" value="ECO:0007669"/>
    <property type="project" value="InterPro"/>
</dbReference>
<gene>
    <name evidence="5" type="ORF">GO485_03510</name>
    <name evidence="6" type="ORF">IP92_01495</name>
</gene>
<dbReference type="AlphaFoldDB" id="A0A562Q1R4"/>
<evidence type="ECO:0000313" key="8">
    <source>
        <dbReference type="Proteomes" id="UP000437862"/>
    </source>
</evidence>
<proteinExistence type="inferred from homology"/>
<organism evidence="6 7">
    <name type="scientific">Pseudoduganella flava</name>
    <dbReference type="NCBI Taxonomy" id="871742"/>
    <lineage>
        <taxon>Bacteria</taxon>
        <taxon>Pseudomonadati</taxon>
        <taxon>Pseudomonadota</taxon>
        <taxon>Betaproteobacteria</taxon>
        <taxon>Burkholderiales</taxon>
        <taxon>Oxalobacteraceae</taxon>
        <taxon>Telluria group</taxon>
        <taxon>Pseudoduganella</taxon>
    </lineage>
</organism>
<dbReference type="Proteomes" id="UP000437862">
    <property type="component" value="Chromosome"/>
</dbReference>
<dbReference type="EMBL" id="VLKW01000002">
    <property type="protein sequence ID" value="TWI50266.1"/>
    <property type="molecule type" value="Genomic_DNA"/>
</dbReference>
<sequence>MRHLALKAALSAALLSTAFLGHTALAVDPAREAAPADGWASQGGGTRGGSAAAADQVYTVSNRTQLLAAINNGGTNAKIIKLAGIIDMSEGRPYTSSSDQSTRGAVRLKSNTTMIGTGANTGFVNGHIVVSGISQVILRNFKIVNPCDVGPVWDPDDGSTGNWNSAFDGIGVTGSDHVWVDHVTFTDAPKTDDQLPVENGHVKQCHDGALDITKASDYVTVSYNVFELHNKNTLVGGSDSATGDEGKLRITFNNNLYRDVASRAPRVRFGQVHVFNNYFTGSRSHQTYPVSYSIGVGKAAKILSNNNVFEIAGAQSCPDVVEDFGSGAFKDNGSQLNGNSLGACGVSSSVSWTPPYASSPRATSLVKDHVLAQAGAGKLTTSVGGDGNTDPDPAPSLGCTATGLYFCDDFEGGGTAQWDLLPVAGANGGFRVQDDAADSANQVLQYTAASTGGVLALVKDSALANVPSGDYYVEARIRPMTNSTTANKLLYLVTRYKDASNWYGAGLNVQSSTSSTKVEIAKMQAGTLSRPKQVARPIAMDGPFYTVRFELKGSTVTVYLDGEQLGAITDSAFTARGRIGLYSANKSFQIDDVKVGAPAN</sequence>
<protein>
    <submittedName>
        <fullName evidence="6">Pectate lyase</fullName>
    </submittedName>
</protein>
<dbReference type="EMBL" id="CP046904">
    <property type="protein sequence ID" value="QGZ38207.1"/>
    <property type="molecule type" value="Genomic_DNA"/>
</dbReference>
<evidence type="ECO:0000256" key="2">
    <source>
        <dbReference type="RuleBase" id="RU361173"/>
    </source>
</evidence>
<dbReference type="SMART" id="SM00656">
    <property type="entry name" value="Amb_all"/>
    <property type="match status" value="1"/>
</dbReference>
<dbReference type="Proteomes" id="UP000315112">
    <property type="component" value="Unassembled WGS sequence"/>
</dbReference>
<evidence type="ECO:0000313" key="6">
    <source>
        <dbReference type="EMBL" id="TWI50266.1"/>
    </source>
</evidence>
<reference evidence="5 8" key="3">
    <citation type="submission" date="2019-12" db="EMBL/GenBank/DDBJ databases">
        <title>Draft Genome Sequences of Six Type Strains of the Genus Massilia.</title>
        <authorList>
            <person name="Miess H."/>
            <person name="Frediansyah A."/>
            <person name="Goeker M."/>
            <person name="Gross H."/>
        </authorList>
    </citation>
    <scope>NUCLEOTIDE SEQUENCE [LARGE SCALE GENOMIC DNA]</scope>
    <source>
        <strain evidence="5 8">DSM 26639</strain>
    </source>
</reference>